<name>A0A975BWM0_9BACT</name>
<organism evidence="1 2">
    <name type="scientific">Desulfonema magnum</name>
    <dbReference type="NCBI Taxonomy" id="45655"/>
    <lineage>
        <taxon>Bacteria</taxon>
        <taxon>Pseudomonadati</taxon>
        <taxon>Thermodesulfobacteriota</taxon>
        <taxon>Desulfobacteria</taxon>
        <taxon>Desulfobacterales</taxon>
        <taxon>Desulfococcaceae</taxon>
        <taxon>Desulfonema</taxon>
    </lineage>
</organism>
<dbReference type="Gene3D" id="3.40.50.620">
    <property type="entry name" value="HUPs"/>
    <property type="match status" value="1"/>
</dbReference>
<accession>A0A975BWM0</accession>
<dbReference type="EMBL" id="CP061800">
    <property type="protein sequence ID" value="QTA93023.1"/>
    <property type="molecule type" value="Genomic_DNA"/>
</dbReference>
<proteinExistence type="predicted"/>
<dbReference type="SUPFAM" id="SSF52374">
    <property type="entry name" value="Nucleotidylyl transferase"/>
    <property type="match status" value="1"/>
</dbReference>
<dbReference type="AlphaFoldDB" id="A0A975BWM0"/>
<keyword evidence="2" id="KW-1185">Reference proteome</keyword>
<gene>
    <name evidence="1" type="ORF">dnm_091180</name>
</gene>
<evidence type="ECO:0008006" key="3">
    <source>
        <dbReference type="Google" id="ProtNLM"/>
    </source>
</evidence>
<reference evidence="1" key="1">
    <citation type="journal article" date="2021" name="Microb. Physiol.">
        <title>Proteogenomic Insights into the Physiology of Marine, Sulfate-Reducing, Filamentous Desulfonema limicola and Desulfonema magnum.</title>
        <authorList>
            <person name="Schnaars V."/>
            <person name="Wohlbrand L."/>
            <person name="Scheve S."/>
            <person name="Hinrichs C."/>
            <person name="Reinhardt R."/>
            <person name="Rabus R."/>
        </authorList>
    </citation>
    <scope>NUCLEOTIDE SEQUENCE</scope>
    <source>
        <strain evidence="1">4be13</strain>
    </source>
</reference>
<dbReference type="KEGG" id="dmm:dnm_091180"/>
<dbReference type="InterPro" id="IPR014729">
    <property type="entry name" value="Rossmann-like_a/b/a_fold"/>
</dbReference>
<dbReference type="Proteomes" id="UP000663722">
    <property type="component" value="Chromosome"/>
</dbReference>
<dbReference type="RefSeq" id="WP_207680146.1">
    <property type="nucleotide sequence ID" value="NZ_CP061800.1"/>
</dbReference>
<evidence type="ECO:0000313" key="2">
    <source>
        <dbReference type="Proteomes" id="UP000663722"/>
    </source>
</evidence>
<dbReference type="PANTHER" id="PTHR21342">
    <property type="entry name" value="PHOSPHOPANTETHEINE ADENYLYLTRANSFERASE"/>
    <property type="match status" value="1"/>
</dbReference>
<protein>
    <recommendedName>
        <fullName evidence="3">Nicotinate-nucleotide adenylyltransferase</fullName>
    </recommendedName>
</protein>
<evidence type="ECO:0000313" key="1">
    <source>
        <dbReference type="EMBL" id="QTA93023.1"/>
    </source>
</evidence>
<dbReference type="PANTHER" id="PTHR21342:SF0">
    <property type="entry name" value="BIFUNCTIONAL NMN ADENYLYLTRANSFERASE_NUDIX HYDROLASE"/>
    <property type="match status" value="1"/>
</dbReference>
<sequence>MTTPIYETGVIHGRFQILHNDHVKYILAGKSFCEHMVVGITNPDPMLTLEETADPGRSNPLANPLTYYERHILVKTVLEDEGLNSREFSVVPLPINLPDRYKYYVPLDGVFFLTIYDDWGRQKLSYFQSVGLKYHVLWEVPPEKKGISASDIRKRILSGRAWEHMVPENVSVLIKKWKIPERLKNIHASSRGVR</sequence>